<dbReference type="AlphaFoldDB" id="A0AAD2FII6"/>
<dbReference type="PANTHER" id="PTHR31745">
    <property type="entry name" value="SINGLE-STRANDED DNA-BINDING PROTEIN WHY2, MITOCHONDRIAL"/>
    <property type="match status" value="1"/>
</dbReference>
<dbReference type="GO" id="GO:0006355">
    <property type="term" value="P:regulation of DNA-templated transcription"/>
    <property type="evidence" value="ECO:0007669"/>
    <property type="project" value="InterPro"/>
</dbReference>
<evidence type="ECO:0000256" key="1">
    <source>
        <dbReference type="ARBA" id="ARBA00006061"/>
    </source>
</evidence>
<evidence type="ECO:0000313" key="4">
    <source>
        <dbReference type="Proteomes" id="UP001295423"/>
    </source>
</evidence>
<comment type="caution">
    <text evidence="3">The sequence shown here is derived from an EMBL/GenBank/DDBJ whole genome shotgun (WGS) entry which is preliminary data.</text>
</comment>
<dbReference type="GO" id="GO:0003697">
    <property type="term" value="F:single-stranded DNA binding"/>
    <property type="evidence" value="ECO:0007669"/>
    <property type="project" value="InterPro"/>
</dbReference>
<sequence>MALHLSKRLAGRNLTSLSAKQIVASTSTHNVLLHGLLREHQSDVTVSRTMMATRSFTFHSHQFPSLQAVVNKRFFSSPGGGGGGGYQASPSYQIYGEEVAFTLKCIMPSFRLVGNRTVVVDKTNKGRLLLEFTPRQAQDTNRFAWDQSIKFALLAEEVGTLVACLSHGQPVELARQTAALGGQQQQQQQQGQYGFHGETPGVGSLQKILRAMPDNGGAATFSIDYELDGRGSQDPPNPNEVHGPLQIRLMAGEFQVLKSIMEHSIPRLVGWAQMMDRSAEDLVSAAGNNSMPSQ</sequence>
<proteinExistence type="inferred from homology"/>
<protein>
    <submittedName>
        <fullName evidence="3">Uncharacterized protein</fullName>
    </submittedName>
</protein>
<gene>
    <name evidence="3" type="ORF">CYCCA115_LOCUS7777</name>
</gene>
<dbReference type="InterPro" id="IPR009044">
    <property type="entry name" value="ssDNA-bd_transcriptional_reg"/>
</dbReference>
<accession>A0AAD2FII6</accession>
<dbReference type="Pfam" id="PF08536">
    <property type="entry name" value="Whirly"/>
    <property type="match status" value="1"/>
</dbReference>
<comment type="similarity">
    <text evidence="1">Belongs to the Whirly family.</text>
</comment>
<organism evidence="3 4">
    <name type="scientific">Cylindrotheca closterium</name>
    <dbReference type="NCBI Taxonomy" id="2856"/>
    <lineage>
        <taxon>Eukaryota</taxon>
        <taxon>Sar</taxon>
        <taxon>Stramenopiles</taxon>
        <taxon>Ochrophyta</taxon>
        <taxon>Bacillariophyta</taxon>
        <taxon>Bacillariophyceae</taxon>
        <taxon>Bacillariophycidae</taxon>
        <taxon>Bacillariales</taxon>
        <taxon>Bacillariaceae</taxon>
        <taxon>Cylindrotheca</taxon>
    </lineage>
</organism>
<dbReference type="Gene3D" id="2.30.31.10">
    <property type="entry name" value="Transcriptional Coactivator Pc4, Chain A"/>
    <property type="match status" value="1"/>
</dbReference>
<name>A0AAD2FII6_9STRA</name>
<dbReference type="SUPFAM" id="SSF54447">
    <property type="entry name" value="ssDNA-binding transcriptional regulator domain"/>
    <property type="match status" value="1"/>
</dbReference>
<dbReference type="EMBL" id="CAKOGP040001112">
    <property type="protein sequence ID" value="CAJ1942098.1"/>
    <property type="molecule type" value="Genomic_DNA"/>
</dbReference>
<keyword evidence="4" id="KW-1185">Reference proteome</keyword>
<dbReference type="GO" id="GO:0006952">
    <property type="term" value="P:defense response"/>
    <property type="evidence" value="ECO:0007669"/>
    <property type="project" value="InterPro"/>
</dbReference>
<reference evidence="3" key="1">
    <citation type="submission" date="2023-08" db="EMBL/GenBank/DDBJ databases">
        <authorList>
            <person name="Audoor S."/>
            <person name="Bilcke G."/>
        </authorList>
    </citation>
    <scope>NUCLEOTIDE SEQUENCE</scope>
</reference>
<dbReference type="PANTHER" id="PTHR31745:SF1">
    <property type="entry name" value="SINGLE-STRANDED DNA-BINDING PROTEIN WHY2, MITOCHONDRIAL"/>
    <property type="match status" value="1"/>
</dbReference>
<evidence type="ECO:0000313" key="3">
    <source>
        <dbReference type="EMBL" id="CAJ1942098.1"/>
    </source>
</evidence>
<keyword evidence="2" id="KW-0809">Transit peptide</keyword>
<dbReference type="InterPro" id="IPR013742">
    <property type="entry name" value="Whirly"/>
</dbReference>
<evidence type="ECO:0000256" key="2">
    <source>
        <dbReference type="ARBA" id="ARBA00022946"/>
    </source>
</evidence>
<dbReference type="Proteomes" id="UP001295423">
    <property type="component" value="Unassembled WGS sequence"/>
</dbReference>